<feature type="transmembrane region" description="Helical" evidence="7">
    <location>
        <begin position="320"/>
        <end position="342"/>
    </location>
</feature>
<gene>
    <name evidence="9" type="ordered locus">Theco_2980</name>
</gene>
<dbReference type="PROSITE" id="PS50850">
    <property type="entry name" value="MFS"/>
    <property type="match status" value="2"/>
</dbReference>
<keyword evidence="3" id="KW-1003">Cell membrane</keyword>
<feature type="transmembrane region" description="Helical" evidence="7">
    <location>
        <begin position="354"/>
        <end position="376"/>
    </location>
</feature>
<feature type="transmembrane region" description="Helical" evidence="7">
    <location>
        <begin position="382"/>
        <end position="401"/>
    </location>
</feature>
<keyword evidence="5 7" id="KW-1133">Transmembrane helix</keyword>
<name>L0EH73_THECK</name>
<dbReference type="InterPro" id="IPR036259">
    <property type="entry name" value="MFS_trans_sf"/>
</dbReference>
<dbReference type="InterPro" id="IPR020846">
    <property type="entry name" value="MFS_dom"/>
</dbReference>
<keyword evidence="4 7" id="KW-0812">Transmembrane</keyword>
<feature type="transmembrane region" description="Helical" evidence="7">
    <location>
        <begin position="52"/>
        <end position="76"/>
    </location>
</feature>
<keyword evidence="6 7" id="KW-0472">Membrane</keyword>
<comment type="subcellular location">
    <subcellularLocation>
        <location evidence="1">Cell membrane</location>
        <topology evidence="1">Multi-pass membrane protein</topology>
    </subcellularLocation>
</comment>
<evidence type="ECO:0000256" key="5">
    <source>
        <dbReference type="ARBA" id="ARBA00022989"/>
    </source>
</evidence>
<evidence type="ECO:0000256" key="1">
    <source>
        <dbReference type="ARBA" id="ARBA00004651"/>
    </source>
</evidence>
<sequence>MDEPLTNTLTAQSNWKKNTALFLSSQAVSLFGSMLVQYAILWHITLSTESGVMMMISIICGFLPTFLLSPFAGVWADRYNRKLLIALADAGIAAATLVLVLLFWAGYQALWLLFAISAVRAAGSGIQTPAVGALLPQIVPEEKLTTVNGTFGSMNAFMMLVAPIVSAALLSFASIEIIFLIDVVTAAAAIAILLTWVAVPDHRGEAGKEPGGYFEEMKQGLRFIQNHVFLKQYFAFFALAFLLMAPAAFLTPLQVTRTFGGDYWRLTAIEIVFSIGMMAGGALIASWGGFRNRTHTLLLACVLFGLCTVGLGVVPSFWVYLAIMGLAGVSAPLINTPAQVILQEKVDSAYMGRVFGVFSMISTSMLPIGMLIFGPAADIVPVEWLLVGSGALFSLMALWLAGSRALREAGKPLEPSGQEAAE</sequence>
<evidence type="ECO:0000256" key="6">
    <source>
        <dbReference type="ARBA" id="ARBA00023136"/>
    </source>
</evidence>
<organism evidence="9 10">
    <name type="scientific">Thermobacillus composti (strain DSM 18247 / JCM 13945 / KWC4)</name>
    <dbReference type="NCBI Taxonomy" id="717605"/>
    <lineage>
        <taxon>Bacteria</taxon>
        <taxon>Bacillati</taxon>
        <taxon>Bacillota</taxon>
        <taxon>Bacilli</taxon>
        <taxon>Bacillales</taxon>
        <taxon>Paenibacillaceae</taxon>
        <taxon>Thermobacillus</taxon>
    </lineage>
</organism>
<evidence type="ECO:0000256" key="3">
    <source>
        <dbReference type="ARBA" id="ARBA00022475"/>
    </source>
</evidence>
<dbReference type="STRING" id="717605.Theco_2980"/>
<feature type="transmembrane region" description="Helical" evidence="7">
    <location>
        <begin position="233"/>
        <end position="251"/>
    </location>
</feature>
<accession>L0EH73</accession>
<evidence type="ECO:0000259" key="8">
    <source>
        <dbReference type="PROSITE" id="PS50850"/>
    </source>
</evidence>
<dbReference type="Gene3D" id="1.20.1250.20">
    <property type="entry name" value="MFS general substrate transporter like domains"/>
    <property type="match status" value="1"/>
</dbReference>
<evidence type="ECO:0000313" key="10">
    <source>
        <dbReference type="Proteomes" id="UP000010795"/>
    </source>
</evidence>
<evidence type="ECO:0000256" key="7">
    <source>
        <dbReference type="SAM" id="Phobius"/>
    </source>
</evidence>
<dbReference type="RefSeq" id="WP_015255779.1">
    <property type="nucleotide sequence ID" value="NC_019897.1"/>
</dbReference>
<feature type="transmembrane region" description="Helical" evidence="7">
    <location>
        <begin position="297"/>
        <end position="314"/>
    </location>
</feature>
<dbReference type="Pfam" id="PF07690">
    <property type="entry name" value="MFS_1"/>
    <property type="match status" value="1"/>
</dbReference>
<evidence type="ECO:0000256" key="2">
    <source>
        <dbReference type="ARBA" id="ARBA00022448"/>
    </source>
</evidence>
<feature type="domain" description="Major facilitator superfamily (MFS) profile" evidence="8">
    <location>
        <begin position="224"/>
        <end position="422"/>
    </location>
</feature>
<dbReference type="KEGG" id="tco:Theco_2980"/>
<keyword evidence="2" id="KW-0813">Transport</keyword>
<dbReference type="PANTHER" id="PTHR43266:SF10">
    <property type="entry name" value="BACILYSIN EXPORTER BACE-RELATED"/>
    <property type="match status" value="1"/>
</dbReference>
<protein>
    <submittedName>
        <fullName evidence="9">Major Facilitator Superfamily transporter</fullName>
    </submittedName>
</protein>
<dbReference type="SUPFAM" id="SSF103473">
    <property type="entry name" value="MFS general substrate transporter"/>
    <property type="match status" value="1"/>
</dbReference>
<feature type="transmembrane region" description="Helical" evidence="7">
    <location>
        <begin position="83"/>
        <end position="105"/>
    </location>
</feature>
<evidence type="ECO:0000256" key="4">
    <source>
        <dbReference type="ARBA" id="ARBA00022692"/>
    </source>
</evidence>
<feature type="transmembrane region" description="Helical" evidence="7">
    <location>
        <begin position="111"/>
        <end position="135"/>
    </location>
</feature>
<dbReference type="Proteomes" id="UP000010795">
    <property type="component" value="Chromosome"/>
</dbReference>
<feature type="transmembrane region" description="Helical" evidence="7">
    <location>
        <begin position="263"/>
        <end position="285"/>
    </location>
</feature>
<dbReference type="eggNOG" id="COG2814">
    <property type="taxonomic scope" value="Bacteria"/>
</dbReference>
<dbReference type="PANTHER" id="PTHR43266">
    <property type="entry name" value="MACROLIDE-EFFLUX PROTEIN"/>
    <property type="match status" value="1"/>
</dbReference>
<proteinExistence type="predicted"/>
<dbReference type="GO" id="GO:0022857">
    <property type="term" value="F:transmembrane transporter activity"/>
    <property type="evidence" value="ECO:0007669"/>
    <property type="project" value="InterPro"/>
</dbReference>
<reference evidence="10" key="1">
    <citation type="submission" date="2012-01" db="EMBL/GenBank/DDBJ databases">
        <title>Complete sequence of chromosome of Thermobacillus composti KWC4.</title>
        <authorList>
            <person name="Lucas S."/>
            <person name="Han J."/>
            <person name="Lapidus A."/>
            <person name="Cheng J.-F."/>
            <person name="Goodwin L."/>
            <person name="Pitluck S."/>
            <person name="Peters L."/>
            <person name="Ovchinnikova G."/>
            <person name="Teshima H."/>
            <person name="Detter J.C."/>
            <person name="Han C."/>
            <person name="Tapia R."/>
            <person name="Land M."/>
            <person name="Hauser L."/>
            <person name="Kyrpides N."/>
            <person name="Ivanova N."/>
            <person name="Pagani I."/>
            <person name="Anderson I."/>
            <person name="Woyke T."/>
        </authorList>
    </citation>
    <scope>NUCLEOTIDE SEQUENCE [LARGE SCALE GENOMIC DNA]</scope>
    <source>
        <strain evidence="10">DSM 18247 / JCM 13945 / KWC4</strain>
    </source>
</reference>
<keyword evidence="10" id="KW-1185">Reference proteome</keyword>
<dbReference type="EMBL" id="CP003255">
    <property type="protein sequence ID" value="AGA59041.1"/>
    <property type="molecule type" value="Genomic_DNA"/>
</dbReference>
<feature type="transmembrane region" description="Helical" evidence="7">
    <location>
        <begin position="147"/>
        <end position="171"/>
    </location>
</feature>
<dbReference type="CDD" id="cd06173">
    <property type="entry name" value="MFS_MefA_like"/>
    <property type="match status" value="1"/>
</dbReference>
<feature type="transmembrane region" description="Helical" evidence="7">
    <location>
        <begin position="20"/>
        <end position="40"/>
    </location>
</feature>
<dbReference type="HOGENOM" id="CLU_034180_16_0_9"/>
<dbReference type="InterPro" id="IPR011701">
    <property type="entry name" value="MFS"/>
</dbReference>
<evidence type="ECO:0000313" key="9">
    <source>
        <dbReference type="EMBL" id="AGA59041.1"/>
    </source>
</evidence>
<dbReference type="AlphaFoldDB" id="L0EH73"/>
<feature type="domain" description="Major facilitator superfamily (MFS) profile" evidence="8">
    <location>
        <begin position="1"/>
        <end position="203"/>
    </location>
</feature>
<dbReference type="GO" id="GO:0005886">
    <property type="term" value="C:plasma membrane"/>
    <property type="evidence" value="ECO:0007669"/>
    <property type="project" value="UniProtKB-SubCell"/>
</dbReference>
<feature type="transmembrane region" description="Helical" evidence="7">
    <location>
        <begin position="177"/>
        <end position="199"/>
    </location>
</feature>